<keyword evidence="9" id="KW-0472">Membrane</keyword>
<evidence type="ECO:0000259" key="10">
    <source>
        <dbReference type="PROSITE" id="PS52015"/>
    </source>
</evidence>
<evidence type="ECO:0000256" key="1">
    <source>
        <dbReference type="ARBA" id="ARBA00004383"/>
    </source>
</evidence>
<organism evidence="11 12">
    <name type="scientific">Pedobacter puniceum</name>
    <dbReference type="NCBI Taxonomy" id="2666136"/>
    <lineage>
        <taxon>Bacteria</taxon>
        <taxon>Pseudomonadati</taxon>
        <taxon>Bacteroidota</taxon>
        <taxon>Sphingobacteriia</taxon>
        <taxon>Sphingobacteriales</taxon>
        <taxon>Sphingobacteriaceae</taxon>
        <taxon>Pedobacter</taxon>
    </lineage>
</organism>
<evidence type="ECO:0000256" key="2">
    <source>
        <dbReference type="ARBA" id="ARBA00006555"/>
    </source>
</evidence>
<evidence type="ECO:0000256" key="9">
    <source>
        <dbReference type="ARBA" id="ARBA00023136"/>
    </source>
</evidence>
<protein>
    <submittedName>
        <fullName evidence="11">TonB family protein</fullName>
    </submittedName>
</protein>
<dbReference type="GO" id="GO:0055085">
    <property type="term" value="P:transmembrane transport"/>
    <property type="evidence" value="ECO:0007669"/>
    <property type="project" value="InterPro"/>
</dbReference>
<dbReference type="PANTHER" id="PTHR33446">
    <property type="entry name" value="PROTEIN TONB-RELATED"/>
    <property type="match status" value="1"/>
</dbReference>
<keyword evidence="4" id="KW-1003">Cell membrane</keyword>
<comment type="caution">
    <text evidence="11">The sequence shown here is derived from an EMBL/GenBank/DDBJ whole genome shotgun (WGS) entry which is preliminary data.</text>
</comment>
<dbReference type="Pfam" id="PF03544">
    <property type="entry name" value="TonB_C"/>
    <property type="match status" value="1"/>
</dbReference>
<dbReference type="InterPro" id="IPR051045">
    <property type="entry name" value="TonB-dependent_transducer"/>
</dbReference>
<feature type="domain" description="TonB C-terminal" evidence="10">
    <location>
        <begin position="228"/>
        <end position="318"/>
    </location>
</feature>
<dbReference type="PROSITE" id="PS52015">
    <property type="entry name" value="TONB_CTD"/>
    <property type="match status" value="1"/>
</dbReference>
<reference evidence="11 12" key="1">
    <citation type="submission" date="2019-11" db="EMBL/GenBank/DDBJ databases">
        <authorList>
            <person name="Cheng Q."/>
            <person name="Yang Z."/>
        </authorList>
    </citation>
    <scope>NUCLEOTIDE SEQUENCE [LARGE SCALE GENOMIC DNA]</scope>
    <source>
        <strain evidence="11 12">HX-22-1</strain>
    </source>
</reference>
<dbReference type="SUPFAM" id="SSF74653">
    <property type="entry name" value="TolA/TonB C-terminal domain"/>
    <property type="match status" value="1"/>
</dbReference>
<proteinExistence type="inferred from homology"/>
<evidence type="ECO:0000256" key="5">
    <source>
        <dbReference type="ARBA" id="ARBA00022519"/>
    </source>
</evidence>
<dbReference type="EMBL" id="WKJI01000002">
    <property type="protein sequence ID" value="MRX47686.1"/>
    <property type="molecule type" value="Genomic_DNA"/>
</dbReference>
<dbReference type="InterPro" id="IPR037682">
    <property type="entry name" value="TonB_C"/>
</dbReference>
<dbReference type="NCBIfam" id="TIGR01352">
    <property type="entry name" value="tonB_Cterm"/>
    <property type="match status" value="1"/>
</dbReference>
<evidence type="ECO:0000313" key="11">
    <source>
        <dbReference type="EMBL" id="MRX47686.1"/>
    </source>
</evidence>
<evidence type="ECO:0000256" key="3">
    <source>
        <dbReference type="ARBA" id="ARBA00022448"/>
    </source>
</evidence>
<evidence type="ECO:0000256" key="7">
    <source>
        <dbReference type="ARBA" id="ARBA00022927"/>
    </source>
</evidence>
<gene>
    <name evidence="11" type="ORF">GJJ64_10825</name>
</gene>
<dbReference type="PANTHER" id="PTHR33446:SF2">
    <property type="entry name" value="PROTEIN TONB"/>
    <property type="match status" value="1"/>
</dbReference>
<keyword evidence="5" id="KW-0997">Cell inner membrane</keyword>
<name>A0A7K0FP31_9SPHI</name>
<dbReference type="AlphaFoldDB" id="A0A7K0FP31"/>
<evidence type="ECO:0000256" key="8">
    <source>
        <dbReference type="ARBA" id="ARBA00022989"/>
    </source>
</evidence>
<evidence type="ECO:0000256" key="6">
    <source>
        <dbReference type="ARBA" id="ARBA00022692"/>
    </source>
</evidence>
<comment type="similarity">
    <text evidence="2">Belongs to the TonB family.</text>
</comment>
<dbReference type="Gene3D" id="3.30.1150.10">
    <property type="match status" value="1"/>
</dbReference>
<sequence>MKTFLTFILCVLGSITLAQEKRNSTYFKMDGKQVQEKDSADYIRTISPPESRKTYFELVEYYKNGTIKRIGTTSSKEEVRLEGEVATFYDNGKRASLKTYVGNRLVGPAYEYFKNEELKSYRYYDVSSVKFNKGEINYKTLQIGDSTGRKFLDGEGNGVVESKNETWAEKGLYKDGYKDGLWQMQDLKTQIVYEEIYAKGVLQSGTYKLTDGKTGTYTVKQTLAKFKNGEQTLFEFLKENLRYPPEDKLAKITGSVQLSFIVDIDGSLHNFKVLKSPSETLTKEAIRILQKSPNWEPAKQRGIPIKSSYTLPLVFNLR</sequence>
<dbReference type="GO" id="GO:0098797">
    <property type="term" value="C:plasma membrane protein complex"/>
    <property type="evidence" value="ECO:0007669"/>
    <property type="project" value="TreeGrafter"/>
</dbReference>
<dbReference type="InterPro" id="IPR006260">
    <property type="entry name" value="TonB/TolA_C"/>
</dbReference>
<evidence type="ECO:0000256" key="4">
    <source>
        <dbReference type="ARBA" id="ARBA00022475"/>
    </source>
</evidence>
<keyword evidence="8" id="KW-1133">Transmembrane helix</keyword>
<dbReference type="GO" id="GO:0031992">
    <property type="term" value="F:energy transducer activity"/>
    <property type="evidence" value="ECO:0007669"/>
    <property type="project" value="TreeGrafter"/>
</dbReference>
<dbReference type="Proteomes" id="UP000462931">
    <property type="component" value="Unassembled WGS sequence"/>
</dbReference>
<keyword evidence="3" id="KW-0813">Transport</keyword>
<keyword evidence="7" id="KW-0653">Protein transport</keyword>
<dbReference type="SUPFAM" id="SSF82185">
    <property type="entry name" value="Histone H3 K4-specific methyltransferase SET7/9 N-terminal domain"/>
    <property type="match status" value="2"/>
</dbReference>
<comment type="subcellular location">
    <subcellularLocation>
        <location evidence="1">Cell inner membrane</location>
        <topology evidence="1">Single-pass membrane protein</topology>
        <orientation evidence="1">Periplasmic side</orientation>
    </subcellularLocation>
</comment>
<dbReference type="GO" id="GO:0015031">
    <property type="term" value="P:protein transport"/>
    <property type="evidence" value="ECO:0007669"/>
    <property type="project" value="UniProtKB-KW"/>
</dbReference>
<accession>A0A7K0FP31</accession>
<keyword evidence="12" id="KW-1185">Reference proteome</keyword>
<dbReference type="RefSeq" id="WP_154287788.1">
    <property type="nucleotide sequence ID" value="NZ_WKJI01000002.1"/>
</dbReference>
<evidence type="ECO:0000313" key="12">
    <source>
        <dbReference type="Proteomes" id="UP000462931"/>
    </source>
</evidence>
<keyword evidence="6" id="KW-0812">Transmembrane</keyword>